<dbReference type="InterPro" id="IPR034061">
    <property type="entry name" value="Peptidases_S8_Autotransporter"/>
</dbReference>
<evidence type="ECO:0000256" key="6">
    <source>
        <dbReference type="PROSITE-ProRule" id="PRU01240"/>
    </source>
</evidence>
<keyword evidence="2 6" id="KW-0645">Protease</keyword>
<dbReference type="PANTHER" id="PTHR43806">
    <property type="entry name" value="PEPTIDASE S8"/>
    <property type="match status" value="1"/>
</dbReference>
<evidence type="ECO:0000256" key="2">
    <source>
        <dbReference type="ARBA" id="ARBA00022670"/>
    </source>
</evidence>
<dbReference type="SUPFAM" id="SSF103515">
    <property type="entry name" value="Autotransporter"/>
    <property type="match status" value="1"/>
</dbReference>
<feature type="domain" description="Autotransporter" evidence="7">
    <location>
        <begin position="739"/>
        <end position="1017"/>
    </location>
</feature>
<dbReference type="Pfam" id="PF03797">
    <property type="entry name" value="Autotransporter"/>
    <property type="match status" value="1"/>
</dbReference>
<dbReference type="AlphaFoldDB" id="A0A7M1KBI1"/>
<dbReference type="NCBIfam" id="TIGR01414">
    <property type="entry name" value="autotrans_barl"/>
    <property type="match status" value="1"/>
</dbReference>
<evidence type="ECO:0000256" key="3">
    <source>
        <dbReference type="ARBA" id="ARBA00022729"/>
    </source>
</evidence>
<name>A0A7M1KBI1_9PSED</name>
<comment type="similarity">
    <text evidence="1 6">Belongs to the peptidase S8 family.</text>
</comment>
<proteinExistence type="inferred from homology"/>
<feature type="active site" description="Charge relay system" evidence="6">
    <location>
        <position position="177"/>
    </location>
</feature>
<keyword evidence="5 6" id="KW-0720">Serine protease</keyword>
<dbReference type="InterPro" id="IPR006315">
    <property type="entry name" value="OM_autotransptr_brl_dom"/>
</dbReference>
<protein>
    <submittedName>
        <fullName evidence="8">S8 family serine peptidase</fullName>
    </submittedName>
</protein>
<dbReference type="PROSITE" id="PS00137">
    <property type="entry name" value="SUBTILASE_HIS"/>
    <property type="match status" value="1"/>
</dbReference>
<dbReference type="Gene3D" id="2.40.128.130">
    <property type="entry name" value="Autotransporter beta-domain"/>
    <property type="match status" value="1"/>
</dbReference>
<keyword evidence="3" id="KW-0732">Signal</keyword>
<gene>
    <name evidence="8" type="ORF">IMF22_16720</name>
</gene>
<feature type="active site" description="Charge relay system" evidence="6">
    <location>
        <position position="407"/>
    </location>
</feature>
<dbReference type="Gene3D" id="3.40.50.200">
    <property type="entry name" value="Peptidase S8/S53 domain"/>
    <property type="match status" value="1"/>
</dbReference>
<sequence>MSPTENARTASAKAPVQSSLKRNALILCVLGCLSGMPVEAASYVEQGRLNDAASWRSEEFKSNWGLGAIGADFAYARGLSGAGVQMGVFDSGVDLRHGEFAGKPTIGVLMADTGCKSGTVLEGGCFYTEGDRAAVIVVDSLPPEALAELEEAIADGILTRKQLDEYLAVVGAAYEAHGTHVAGTALANRDGSGVHGVAYAANLSSVRKFGNTYLGGPIAITDIMRAPLPTAASVHAAYAQLHSQNVRVVNNSWGSAFSPADEAELDIALSQTEGLVYSELKAIADNTIKYGMLQVWSAGNVTTANDSPQNAPNSGLHPNFPRAIAELEPYWLTVVNLTKELTLSDHSQRCGFSKDWCLAAPGTDINSSWVTGSIQTESHYDQDGGVNGFAVTGDKPELGYALSSGTSMAAPHVTGGLALLMERFPYLDNPQIRDVLLTTATDLGEPGVDDVYGWGLMNLKKAIDGPGQLRVDTSVNMDRPAGGAIVWQGGAWDDWRNDIGGPGRLEKTGIGWLRLSGNNSFAGATLKQGILELDGTNPLKGDVNVDGGVLRLNGSLNVAGDYTQAAGSTLMTGLASPAAPAKLQVQNQASINGGSLYLSAQPNHYYLGQRYSILQAQGALTGEFTSIDRREFSPFLSVSQVKQGNNLLVEFGRGQSLASAAQTPNQRAVATAADAQAQPSPLLQRLTALFPEQAPSALDQLSGELHASTQAVLIENSRVVRQAAMDRQRLAQDSRVAALDARNQGVWVQLPRQSGQLAGDSNTTRTAHNTTGLLLGFDHTLEQGTRVGVVAGSGLTDVRAGSRGKASVDTFQLALHAGHTWDAFGLYGGVAYAQHEIETKRRVSFPGVENRLSAKYASRTVQTFAEANYKFSHDAWDWQPYLQLANVQQRSEGFKERGGMAALKGKGSKENVNLTTGGVRVNLDLGKAQIGPSWLSLRGGLAYTHASGDLQPTTQAAWDGGRVMSVSGAPLDRLSTRLELGATARLSRDSSLDFGFSQQRGERTRDQSVTAQYTLQF</sequence>
<dbReference type="InterPro" id="IPR013425">
    <property type="entry name" value="Autotrns_rpt"/>
</dbReference>
<dbReference type="EMBL" id="CP063073">
    <property type="protein sequence ID" value="QOQ73158.1"/>
    <property type="molecule type" value="Genomic_DNA"/>
</dbReference>
<organism evidence="8 9">
    <name type="scientific">Pseudomonas poae</name>
    <dbReference type="NCBI Taxonomy" id="200451"/>
    <lineage>
        <taxon>Bacteria</taxon>
        <taxon>Pseudomonadati</taxon>
        <taxon>Pseudomonadota</taxon>
        <taxon>Gammaproteobacteria</taxon>
        <taxon>Pseudomonadales</taxon>
        <taxon>Pseudomonadaceae</taxon>
        <taxon>Pseudomonas</taxon>
    </lineage>
</organism>
<dbReference type="InterPro" id="IPR036852">
    <property type="entry name" value="Peptidase_S8/S53_dom_sf"/>
</dbReference>
<dbReference type="Pfam" id="PF12951">
    <property type="entry name" value="PATR"/>
    <property type="match status" value="1"/>
</dbReference>
<evidence type="ECO:0000313" key="8">
    <source>
        <dbReference type="EMBL" id="QOQ73158.1"/>
    </source>
</evidence>
<dbReference type="SMART" id="SM00869">
    <property type="entry name" value="Autotransporter"/>
    <property type="match status" value="1"/>
</dbReference>
<evidence type="ECO:0000259" key="7">
    <source>
        <dbReference type="PROSITE" id="PS51208"/>
    </source>
</evidence>
<dbReference type="InterPro" id="IPR015500">
    <property type="entry name" value="Peptidase_S8_subtilisin-rel"/>
</dbReference>
<dbReference type="SUPFAM" id="SSF52743">
    <property type="entry name" value="Subtilisin-like"/>
    <property type="match status" value="1"/>
</dbReference>
<accession>A0A7M1KBI1</accession>
<feature type="active site" description="Charge relay system" evidence="6">
    <location>
        <position position="90"/>
    </location>
</feature>
<dbReference type="PRINTS" id="PR00723">
    <property type="entry name" value="SUBTILISIN"/>
</dbReference>
<dbReference type="GO" id="GO:0006508">
    <property type="term" value="P:proteolysis"/>
    <property type="evidence" value="ECO:0007669"/>
    <property type="project" value="UniProtKB-KW"/>
</dbReference>
<evidence type="ECO:0000256" key="4">
    <source>
        <dbReference type="ARBA" id="ARBA00022801"/>
    </source>
</evidence>
<dbReference type="InterPro" id="IPR036709">
    <property type="entry name" value="Autotransporte_beta_dom_sf"/>
</dbReference>
<dbReference type="CDD" id="cd04848">
    <property type="entry name" value="Peptidases_S8_Autotransporter_serine_protease_like"/>
    <property type="match status" value="1"/>
</dbReference>
<evidence type="ECO:0000256" key="5">
    <source>
        <dbReference type="ARBA" id="ARBA00022825"/>
    </source>
</evidence>
<dbReference type="Pfam" id="PF00082">
    <property type="entry name" value="Peptidase_S8"/>
    <property type="match status" value="1"/>
</dbReference>
<dbReference type="GO" id="GO:0004252">
    <property type="term" value="F:serine-type endopeptidase activity"/>
    <property type="evidence" value="ECO:0007669"/>
    <property type="project" value="UniProtKB-UniRule"/>
</dbReference>
<dbReference type="PROSITE" id="PS51892">
    <property type="entry name" value="SUBTILASE"/>
    <property type="match status" value="1"/>
</dbReference>
<dbReference type="InterPro" id="IPR022398">
    <property type="entry name" value="Peptidase_S8_His-AS"/>
</dbReference>
<evidence type="ECO:0000313" key="9">
    <source>
        <dbReference type="Proteomes" id="UP000594923"/>
    </source>
</evidence>
<keyword evidence="4 6" id="KW-0378">Hydrolase</keyword>
<dbReference type="InterPro" id="IPR023828">
    <property type="entry name" value="Peptidase_S8_Ser-AS"/>
</dbReference>
<dbReference type="GO" id="GO:0019867">
    <property type="term" value="C:outer membrane"/>
    <property type="evidence" value="ECO:0007669"/>
    <property type="project" value="InterPro"/>
</dbReference>
<reference evidence="8 9" key="1">
    <citation type="submission" date="2020-10" db="EMBL/GenBank/DDBJ databases">
        <title>High quality whole genome sequence of Pseudomonas poae PMA22.</title>
        <authorList>
            <person name="Hernandez J.G."/>
            <person name="Rodriguez P."/>
            <person name="Cuevas C."/>
            <person name="de la Calle F."/>
            <person name="Galan B."/>
            <person name="Garcia J.L."/>
        </authorList>
    </citation>
    <scope>NUCLEOTIDE SEQUENCE [LARGE SCALE GENOMIC DNA]</scope>
    <source>
        <strain evidence="8 9">PMA22</strain>
    </source>
</reference>
<dbReference type="InterPro" id="IPR005546">
    <property type="entry name" value="Autotransporte_beta"/>
</dbReference>
<dbReference type="PROSITE" id="PS00138">
    <property type="entry name" value="SUBTILASE_SER"/>
    <property type="match status" value="1"/>
</dbReference>
<evidence type="ECO:0000256" key="1">
    <source>
        <dbReference type="ARBA" id="ARBA00011073"/>
    </source>
</evidence>
<dbReference type="PROSITE" id="PS51208">
    <property type="entry name" value="AUTOTRANSPORTER"/>
    <property type="match status" value="1"/>
</dbReference>
<dbReference type="InterPro" id="IPR050131">
    <property type="entry name" value="Peptidase_S8_subtilisin-like"/>
</dbReference>
<dbReference type="InterPro" id="IPR000209">
    <property type="entry name" value="Peptidase_S8/S53_dom"/>
</dbReference>
<dbReference type="Proteomes" id="UP000594923">
    <property type="component" value="Chromosome"/>
</dbReference>
<dbReference type="PANTHER" id="PTHR43806:SF11">
    <property type="entry name" value="CEREVISIN-RELATED"/>
    <property type="match status" value="1"/>
</dbReference>